<dbReference type="Gene3D" id="3.40.50.300">
    <property type="entry name" value="P-loop containing nucleotide triphosphate hydrolases"/>
    <property type="match status" value="1"/>
</dbReference>
<dbReference type="Pfam" id="PF00005">
    <property type="entry name" value="ABC_tran"/>
    <property type="match status" value="1"/>
</dbReference>
<dbReference type="SUPFAM" id="SSF52540">
    <property type="entry name" value="P-loop containing nucleoside triphosphate hydrolases"/>
    <property type="match status" value="1"/>
</dbReference>
<evidence type="ECO:0000313" key="8">
    <source>
        <dbReference type="Proteomes" id="UP000706151"/>
    </source>
</evidence>
<dbReference type="InterPro" id="IPR003439">
    <property type="entry name" value="ABC_transporter-like_ATP-bd"/>
</dbReference>
<comment type="similarity">
    <text evidence="1">Belongs to the ABC transporter superfamily.</text>
</comment>
<dbReference type="PROSITE" id="PS50893">
    <property type="entry name" value="ABC_TRANSPORTER_2"/>
    <property type="match status" value="1"/>
</dbReference>
<dbReference type="PANTHER" id="PTHR42788">
    <property type="entry name" value="TAURINE IMPORT ATP-BINDING PROTEIN-RELATED"/>
    <property type="match status" value="1"/>
</dbReference>
<accession>A0A935TBG0</accession>
<dbReference type="InterPro" id="IPR017871">
    <property type="entry name" value="ABC_transporter-like_CS"/>
</dbReference>
<sequence>MSHNLLDLMVAAKDFEALRVIKNVRFGIDSGEIVSLVGPSGCGKSTLLRIIAGLDTSYRGDVRIKDEPPHLHSRDVGLIFQEPRLLPWLTVAENVAFELGRKGRHDPYVTQLLAEVGLGDFATAYPKQLSGGMAQRVAIARGLFTQPSLLLLDEPFSAVDAFTRRRLQDLLLSVAGHHGTTLLLVTHDVNEAVYLSDRVIVLADRPGRISGQVIVDARRPRDRRNPQLAKREAEVLTLLNDGTNQFFDLSYHLAAAPPRWQAIRLSSLNFAI</sequence>
<evidence type="ECO:0000256" key="1">
    <source>
        <dbReference type="ARBA" id="ARBA00005417"/>
    </source>
</evidence>
<feature type="domain" description="ABC transporter" evidence="6">
    <location>
        <begin position="3"/>
        <end position="229"/>
    </location>
</feature>
<dbReference type="GO" id="GO:0005524">
    <property type="term" value="F:ATP binding"/>
    <property type="evidence" value="ECO:0007669"/>
    <property type="project" value="UniProtKB-KW"/>
</dbReference>
<keyword evidence="5 7" id="KW-0067">ATP-binding</keyword>
<organism evidence="7 8">
    <name type="scientific">Candidatus Accumulibacter affinis</name>
    <dbReference type="NCBI Taxonomy" id="2954384"/>
    <lineage>
        <taxon>Bacteria</taxon>
        <taxon>Pseudomonadati</taxon>
        <taxon>Pseudomonadota</taxon>
        <taxon>Betaproteobacteria</taxon>
        <taxon>Candidatus Accumulibacter</taxon>
    </lineage>
</organism>
<evidence type="ECO:0000256" key="4">
    <source>
        <dbReference type="ARBA" id="ARBA00022741"/>
    </source>
</evidence>
<dbReference type="InterPro" id="IPR027417">
    <property type="entry name" value="P-loop_NTPase"/>
</dbReference>
<gene>
    <name evidence="7" type="ORF">IPK02_17080</name>
</gene>
<keyword evidence="4" id="KW-0547">Nucleotide-binding</keyword>
<protein>
    <submittedName>
        <fullName evidence="7">ABC transporter ATP-binding protein</fullName>
    </submittedName>
</protein>
<name>A0A935TBG0_9PROT</name>
<evidence type="ECO:0000256" key="3">
    <source>
        <dbReference type="ARBA" id="ARBA00022475"/>
    </source>
</evidence>
<evidence type="ECO:0000256" key="2">
    <source>
        <dbReference type="ARBA" id="ARBA00022448"/>
    </source>
</evidence>
<dbReference type="PANTHER" id="PTHR42788:SF19">
    <property type="entry name" value="ALIPHATIC SULFONATES IMPORT ATP-BINDING PROTEIN SSUB 2"/>
    <property type="match status" value="1"/>
</dbReference>
<keyword evidence="2" id="KW-0813">Transport</keyword>
<dbReference type="InterPro" id="IPR003593">
    <property type="entry name" value="AAA+_ATPase"/>
</dbReference>
<evidence type="ECO:0000259" key="6">
    <source>
        <dbReference type="PROSITE" id="PS50893"/>
    </source>
</evidence>
<evidence type="ECO:0000256" key="5">
    <source>
        <dbReference type="ARBA" id="ARBA00022840"/>
    </source>
</evidence>
<dbReference type="Proteomes" id="UP000706151">
    <property type="component" value="Unassembled WGS sequence"/>
</dbReference>
<proteinExistence type="inferred from homology"/>
<dbReference type="AlphaFoldDB" id="A0A935TBG0"/>
<dbReference type="InterPro" id="IPR050166">
    <property type="entry name" value="ABC_transporter_ATP-bind"/>
</dbReference>
<keyword evidence="3" id="KW-0472">Membrane</keyword>
<keyword evidence="3" id="KW-1003">Cell membrane</keyword>
<dbReference type="GO" id="GO:0016887">
    <property type="term" value="F:ATP hydrolysis activity"/>
    <property type="evidence" value="ECO:0007669"/>
    <property type="project" value="InterPro"/>
</dbReference>
<dbReference type="SMART" id="SM00382">
    <property type="entry name" value="AAA"/>
    <property type="match status" value="1"/>
</dbReference>
<dbReference type="PROSITE" id="PS00211">
    <property type="entry name" value="ABC_TRANSPORTER_1"/>
    <property type="match status" value="1"/>
</dbReference>
<dbReference type="CDD" id="cd03293">
    <property type="entry name" value="ABC_NrtD_SsuB_transporters"/>
    <property type="match status" value="1"/>
</dbReference>
<dbReference type="EMBL" id="JADJOT010000010">
    <property type="protein sequence ID" value="MBK7955521.1"/>
    <property type="molecule type" value="Genomic_DNA"/>
</dbReference>
<comment type="caution">
    <text evidence="7">The sequence shown here is derived from an EMBL/GenBank/DDBJ whole genome shotgun (WGS) entry which is preliminary data.</text>
</comment>
<evidence type="ECO:0000313" key="7">
    <source>
        <dbReference type="EMBL" id="MBK7955521.1"/>
    </source>
</evidence>
<reference evidence="7 8" key="1">
    <citation type="submission" date="2020-10" db="EMBL/GenBank/DDBJ databases">
        <title>Connecting structure to function with the recovery of over 1000 high-quality activated sludge metagenome-assembled genomes encoding full-length rRNA genes using long-read sequencing.</title>
        <authorList>
            <person name="Singleton C.M."/>
            <person name="Petriglieri F."/>
            <person name="Kristensen J.M."/>
            <person name="Kirkegaard R.H."/>
            <person name="Michaelsen T.Y."/>
            <person name="Andersen M.H."/>
            <person name="Karst S.M."/>
            <person name="Dueholm M.S."/>
            <person name="Nielsen P.H."/>
            <person name="Albertsen M."/>
        </authorList>
    </citation>
    <scope>NUCLEOTIDE SEQUENCE [LARGE SCALE GENOMIC DNA]</scope>
    <source>
        <strain evidence="7">Fred_18-Q3-R57-64_BAT3C.720</strain>
    </source>
</reference>